<protein>
    <submittedName>
        <fullName evidence="2">Uncharacterized protein</fullName>
    </submittedName>
</protein>
<accession>A0AAT9H652</accession>
<feature type="compositionally biased region" description="Low complexity" evidence="1">
    <location>
        <begin position="17"/>
        <end position="32"/>
    </location>
</feature>
<feature type="region of interest" description="Disordered" evidence="1">
    <location>
        <begin position="1"/>
        <end position="37"/>
    </location>
</feature>
<dbReference type="RefSeq" id="WP_369616002.1">
    <property type="nucleotide sequence ID" value="NZ_AP031573.1"/>
</dbReference>
<evidence type="ECO:0000313" key="2">
    <source>
        <dbReference type="EMBL" id="BFM44936.1"/>
    </source>
</evidence>
<gene>
    <name evidence="2" type="ORF">CFS9_35770</name>
</gene>
<dbReference type="EMBL" id="AP031573">
    <property type="protein sequence ID" value="BFM44936.1"/>
    <property type="molecule type" value="Genomic_DNA"/>
</dbReference>
<evidence type="ECO:0000256" key="1">
    <source>
        <dbReference type="SAM" id="MobiDB-lite"/>
    </source>
</evidence>
<dbReference type="AlphaFoldDB" id="A0AAT9H652"/>
<name>A0AAT9H652_9FLAO</name>
<organism evidence="2">
    <name type="scientific">Flavobacterium sp. CFS9</name>
    <dbReference type="NCBI Taxonomy" id="3143118"/>
    <lineage>
        <taxon>Bacteria</taxon>
        <taxon>Pseudomonadati</taxon>
        <taxon>Bacteroidota</taxon>
        <taxon>Flavobacteriia</taxon>
        <taxon>Flavobacteriales</taxon>
        <taxon>Flavobacteriaceae</taxon>
        <taxon>Flavobacterium</taxon>
    </lineage>
</organism>
<sequence length="159" mass="17759">MAQTYYKGSDGNFYPVQNQRQNNNSQSQQQQQTYKKSGAVYSRIRNGNFEGNTIVNAWRKTRLGLMKATVAPYAGQGNKGLEIVNSQGKSGNQEKEYQKMICTITNDTVGSNQTYHVLMNVKTQVIVIKELGLCITPNGSGVTKSGKRVTGYFGRNYRK</sequence>
<reference evidence="2" key="1">
    <citation type="submission" date="2024-05" db="EMBL/GenBank/DDBJ databases">
        <title>Whole-Genome Sequence of CFS9, a Potential Fish Probiotic Isolated from the Body Surface of Silurus asotus.</title>
        <authorList>
            <person name="Kojima M."/>
            <person name="Tobioka K."/>
            <person name="Yokota K."/>
            <person name="Nakatani H."/>
            <person name="Hori K."/>
            <person name="Tamaru Y."/>
            <person name="Okazaki F."/>
        </authorList>
    </citation>
    <scope>NUCLEOTIDE SEQUENCE</scope>
    <source>
        <strain evidence="2">CFS9</strain>
    </source>
</reference>
<proteinExistence type="predicted"/>